<keyword evidence="2" id="KW-1133">Transmembrane helix</keyword>
<organism evidence="3 4">
    <name type="scientific">Ditylenchus dipsaci</name>
    <dbReference type="NCBI Taxonomy" id="166011"/>
    <lineage>
        <taxon>Eukaryota</taxon>
        <taxon>Metazoa</taxon>
        <taxon>Ecdysozoa</taxon>
        <taxon>Nematoda</taxon>
        <taxon>Chromadorea</taxon>
        <taxon>Rhabditida</taxon>
        <taxon>Tylenchina</taxon>
        <taxon>Tylenchomorpha</taxon>
        <taxon>Sphaerularioidea</taxon>
        <taxon>Anguinidae</taxon>
        <taxon>Anguininae</taxon>
        <taxon>Ditylenchus</taxon>
    </lineage>
</organism>
<keyword evidence="2" id="KW-0472">Membrane</keyword>
<evidence type="ECO:0000313" key="4">
    <source>
        <dbReference type="WBParaSite" id="jg18923.1"/>
    </source>
</evidence>
<reference evidence="4" key="1">
    <citation type="submission" date="2022-11" db="UniProtKB">
        <authorList>
            <consortium name="WormBaseParasite"/>
        </authorList>
    </citation>
    <scope>IDENTIFICATION</scope>
</reference>
<evidence type="ECO:0000256" key="1">
    <source>
        <dbReference type="SAM" id="MobiDB-lite"/>
    </source>
</evidence>
<feature type="compositionally biased region" description="Basic residues" evidence="1">
    <location>
        <begin position="297"/>
        <end position="314"/>
    </location>
</feature>
<evidence type="ECO:0000313" key="3">
    <source>
        <dbReference type="Proteomes" id="UP000887574"/>
    </source>
</evidence>
<dbReference type="Proteomes" id="UP000887574">
    <property type="component" value="Unplaced"/>
</dbReference>
<sequence>MRYRRLMSNTSYASYGSFKHIRNASMLSSNATIINNNNKTEVDAEWLEHRQNFNEKMIERTDLVFLLISLFCVAIALGSNPLFPKCERDTDCPPEFSCKLVCNSSCNSLCVPLKKISRRPQQPLRSRESTELDAAPFAANANPFAGAQADESSTPLTISEKELEAEFNKSGSSQPEPPPKFIAGPESEGSTAWTFAPGELAAGSTEQQISPPSFSPQPRHLQSSFASSSESRELKEPPYTSSREKEAKETSKKRKGNAESFSRSLEILTITSTTSSPDNSQELEEETSTKTTPAKQAFKKAKAKPKAPKTKKPSKSTLIIKKTTTAPTSLADGCPAPPICGKNCVIIDEDGCQTCRCLWTSGLCSTDFDCSGEGLFCDLGRCECKSGYEHDKEPGICKSIVKDKPTQQGIRLISTAGGIISGKAGKNLPVSRRLKKIANIHQNRARRSLHLRTNQCAKKGCNGQDLVRAMKIVHPTYTVSNLTVGLFLRSRFAIYKAEELPDLKSSARLQWKGTLQECSPPILPRPTTLHWTLL</sequence>
<keyword evidence="3" id="KW-1185">Reference proteome</keyword>
<feature type="region of interest" description="Disordered" evidence="1">
    <location>
        <begin position="164"/>
        <end position="317"/>
    </location>
</feature>
<evidence type="ECO:0000256" key="2">
    <source>
        <dbReference type="SAM" id="Phobius"/>
    </source>
</evidence>
<feature type="compositionally biased region" description="Low complexity" evidence="1">
    <location>
        <begin position="264"/>
        <end position="276"/>
    </location>
</feature>
<feature type="compositionally biased region" description="Basic and acidic residues" evidence="1">
    <location>
        <begin position="230"/>
        <end position="250"/>
    </location>
</feature>
<feature type="compositionally biased region" description="Low complexity" evidence="1">
    <location>
        <begin position="207"/>
        <end position="229"/>
    </location>
</feature>
<name>A0A915DF63_9BILA</name>
<protein>
    <submittedName>
        <fullName evidence="4">Uncharacterized protein</fullName>
    </submittedName>
</protein>
<feature type="transmembrane region" description="Helical" evidence="2">
    <location>
        <begin position="63"/>
        <end position="83"/>
    </location>
</feature>
<keyword evidence="2" id="KW-0812">Transmembrane</keyword>
<accession>A0A915DF63</accession>
<dbReference type="AlphaFoldDB" id="A0A915DF63"/>
<proteinExistence type="predicted"/>
<dbReference type="WBParaSite" id="jg18923.1">
    <property type="protein sequence ID" value="jg18923.1"/>
    <property type="gene ID" value="jg18923"/>
</dbReference>